<feature type="domain" description="LexA repressor DNA-binding" evidence="15">
    <location>
        <begin position="8"/>
        <end position="61"/>
    </location>
</feature>
<dbReference type="PANTHER" id="PTHR33516">
    <property type="entry name" value="LEXA REPRESSOR"/>
    <property type="match status" value="1"/>
</dbReference>
<dbReference type="HAMAP" id="MF_00015">
    <property type="entry name" value="LexA"/>
    <property type="match status" value="1"/>
</dbReference>
<feature type="domain" description="Peptidase S24/S26A/S26B/S26C" evidence="14">
    <location>
        <begin position="74"/>
        <end position="187"/>
    </location>
</feature>
<feature type="DNA-binding region" description="H-T-H motif" evidence="12">
    <location>
        <begin position="25"/>
        <end position="45"/>
    </location>
</feature>
<dbReference type="PANTHER" id="PTHR33516:SF2">
    <property type="entry name" value="LEXA REPRESSOR-RELATED"/>
    <property type="match status" value="1"/>
</dbReference>
<comment type="catalytic activity">
    <reaction evidence="12">
        <text>Hydrolysis of Ala-|-Gly bond in repressor LexA.</text>
        <dbReference type="EC" id="3.4.21.88"/>
    </reaction>
</comment>
<gene>
    <name evidence="12" type="primary">lexA</name>
    <name evidence="16" type="ORF">SAMN02910265_00491</name>
</gene>
<dbReference type="Pfam" id="PF01726">
    <property type="entry name" value="LexA_DNA_bind"/>
    <property type="match status" value="1"/>
</dbReference>
<dbReference type="InterPro" id="IPR050077">
    <property type="entry name" value="LexA_repressor"/>
</dbReference>
<dbReference type="PRINTS" id="PR00726">
    <property type="entry name" value="LEXASERPTASE"/>
</dbReference>
<evidence type="ECO:0000256" key="6">
    <source>
        <dbReference type="ARBA" id="ARBA00022813"/>
    </source>
</evidence>
<dbReference type="GO" id="GO:0006260">
    <property type="term" value="P:DNA replication"/>
    <property type="evidence" value="ECO:0007669"/>
    <property type="project" value="UniProtKB-UniRule"/>
</dbReference>
<evidence type="ECO:0000256" key="2">
    <source>
        <dbReference type="ARBA" id="ARBA00022491"/>
    </source>
</evidence>
<evidence type="ECO:0000256" key="3">
    <source>
        <dbReference type="ARBA" id="ARBA00022705"/>
    </source>
</evidence>
<dbReference type="InterPro" id="IPR006200">
    <property type="entry name" value="LexA"/>
</dbReference>
<protein>
    <recommendedName>
        <fullName evidence="12">LexA repressor</fullName>
        <ecNumber evidence="12">3.4.21.88</ecNumber>
    </recommendedName>
</protein>
<evidence type="ECO:0000256" key="5">
    <source>
        <dbReference type="ARBA" id="ARBA00022801"/>
    </source>
</evidence>
<evidence type="ECO:0000259" key="15">
    <source>
        <dbReference type="Pfam" id="PF01726"/>
    </source>
</evidence>
<proteinExistence type="inferred from homology"/>
<dbReference type="CDD" id="cd06529">
    <property type="entry name" value="S24_LexA-like"/>
    <property type="match status" value="1"/>
</dbReference>
<dbReference type="EC" id="3.4.21.88" evidence="12"/>
<keyword evidence="11 12" id="KW-0742">SOS response</keyword>
<dbReference type="Gene3D" id="1.10.10.10">
    <property type="entry name" value="Winged helix-like DNA-binding domain superfamily/Winged helix DNA-binding domain"/>
    <property type="match status" value="1"/>
</dbReference>
<name>A0A1H6HYK1_RUMFL</name>
<dbReference type="InterPro" id="IPR006197">
    <property type="entry name" value="Peptidase_S24_LexA"/>
</dbReference>
<dbReference type="Pfam" id="PF00717">
    <property type="entry name" value="Peptidase_S24"/>
    <property type="match status" value="1"/>
</dbReference>
<dbReference type="InterPro" id="IPR036388">
    <property type="entry name" value="WH-like_DNA-bd_sf"/>
</dbReference>
<dbReference type="FunFam" id="2.10.109.10:FF:000001">
    <property type="entry name" value="LexA repressor"/>
    <property type="match status" value="1"/>
</dbReference>
<evidence type="ECO:0000256" key="7">
    <source>
        <dbReference type="ARBA" id="ARBA00023015"/>
    </source>
</evidence>
<reference evidence="16 17" key="1">
    <citation type="submission" date="2016-10" db="EMBL/GenBank/DDBJ databases">
        <authorList>
            <person name="de Groot N.N."/>
        </authorList>
    </citation>
    <scope>NUCLEOTIDE SEQUENCE [LARGE SCALE GENOMIC DNA]</scope>
    <source>
        <strain evidence="16 17">YAD2003</strain>
    </source>
</reference>
<evidence type="ECO:0000256" key="13">
    <source>
        <dbReference type="RuleBase" id="RU003991"/>
    </source>
</evidence>
<dbReference type="GO" id="GO:0009432">
    <property type="term" value="P:SOS response"/>
    <property type="evidence" value="ECO:0007669"/>
    <property type="project" value="UniProtKB-UniRule"/>
</dbReference>
<keyword evidence="7 12" id="KW-0805">Transcription regulation</keyword>
<dbReference type="InterPro" id="IPR036390">
    <property type="entry name" value="WH_DNA-bd_sf"/>
</dbReference>
<dbReference type="InterPro" id="IPR006199">
    <property type="entry name" value="LexA_DNA-bd_dom"/>
</dbReference>
<comment type="similarity">
    <text evidence="1 12 13">Belongs to the peptidase S24 family.</text>
</comment>
<dbReference type="GO" id="GO:0004252">
    <property type="term" value="F:serine-type endopeptidase activity"/>
    <property type="evidence" value="ECO:0007669"/>
    <property type="project" value="UniProtKB-UniRule"/>
</dbReference>
<dbReference type="InterPro" id="IPR015927">
    <property type="entry name" value="Peptidase_S24_S26A/B/C"/>
</dbReference>
<keyword evidence="9 12" id="KW-0804">Transcription</keyword>
<keyword evidence="2 12" id="KW-0678">Repressor</keyword>
<dbReference type="GO" id="GO:0006508">
    <property type="term" value="P:proteolysis"/>
    <property type="evidence" value="ECO:0007669"/>
    <property type="project" value="InterPro"/>
</dbReference>
<comment type="subunit">
    <text evidence="12">Homodimer.</text>
</comment>
<feature type="active site" description="For autocatalytic cleavage activity" evidence="12">
    <location>
        <position position="116"/>
    </location>
</feature>
<dbReference type="EMBL" id="FNWV01000001">
    <property type="protein sequence ID" value="SEH41200.1"/>
    <property type="molecule type" value="Genomic_DNA"/>
</dbReference>
<evidence type="ECO:0000313" key="17">
    <source>
        <dbReference type="Proteomes" id="UP000183190"/>
    </source>
</evidence>
<dbReference type="Proteomes" id="UP000183190">
    <property type="component" value="Unassembled WGS sequence"/>
</dbReference>
<accession>A0A1H6HYK1</accession>
<keyword evidence="8 12" id="KW-0238">DNA-binding</keyword>
<evidence type="ECO:0000256" key="9">
    <source>
        <dbReference type="ARBA" id="ARBA00023163"/>
    </source>
</evidence>
<evidence type="ECO:0000256" key="11">
    <source>
        <dbReference type="ARBA" id="ARBA00023236"/>
    </source>
</evidence>
<dbReference type="GO" id="GO:0006281">
    <property type="term" value="P:DNA repair"/>
    <property type="evidence" value="ECO:0007669"/>
    <property type="project" value="UniProtKB-UniRule"/>
</dbReference>
<comment type="function">
    <text evidence="12">Represses a number of genes involved in the response to DNA damage (SOS response), including recA and lexA. In the presence of single-stranded DNA, RecA interacts with LexA causing an autocatalytic cleavage which disrupts the DNA-binding part of LexA, leading to derepression of the SOS regulon and eventually DNA repair.</text>
</comment>
<organism evidence="16 17">
    <name type="scientific">Ruminococcus flavefaciens</name>
    <dbReference type="NCBI Taxonomy" id="1265"/>
    <lineage>
        <taxon>Bacteria</taxon>
        <taxon>Bacillati</taxon>
        <taxon>Bacillota</taxon>
        <taxon>Clostridia</taxon>
        <taxon>Eubacteriales</taxon>
        <taxon>Oscillospiraceae</taxon>
        <taxon>Ruminococcus</taxon>
    </lineage>
</organism>
<dbReference type="GO" id="GO:0045892">
    <property type="term" value="P:negative regulation of DNA-templated transcription"/>
    <property type="evidence" value="ECO:0007669"/>
    <property type="project" value="UniProtKB-UniRule"/>
</dbReference>
<dbReference type="AlphaFoldDB" id="A0A1H6HYK1"/>
<dbReference type="SUPFAM" id="SSF46785">
    <property type="entry name" value="Winged helix' DNA-binding domain"/>
    <property type="match status" value="1"/>
</dbReference>
<dbReference type="OrthoDB" id="9802364at2"/>
<dbReference type="RefSeq" id="WP_074714300.1">
    <property type="nucleotide sequence ID" value="NZ_FNWV01000001.1"/>
</dbReference>
<keyword evidence="3 12" id="KW-0235">DNA replication</keyword>
<keyword evidence="5 12" id="KW-0378">Hydrolase</keyword>
<feature type="active site" description="For autocatalytic cleavage activity" evidence="12">
    <location>
        <position position="154"/>
    </location>
</feature>
<keyword evidence="6 12" id="KW-0068">Autocatalytic cleavage</keyword>
<sequence length="193" mass="21375">MLKDKEIAVFNYIKSRLSDGMSPSVREIMDAMGFKSTSTAHRYIETLVRNGLIEKTGNLNRTLRLPNSGTTSVPVMGTVTAGKPITAVEDITGYIGFEAPGVDPQDLFALKIRGESMINAGILDGDIVIVQRVNYAENGDIVVAFIGREEATVKTFYKERGHYRLQPENDTMEPIIVDEVEVLGKVIGLKRYY</sequence>
<dbReference type="NCBIfam" id="TIGR00498">
    <property type="entry name" value="lexA"/>
    <property type="match status" value="1"/>
</dbReference>
<dbReference type="InterPro" id="IPR036286">
    <property type="entry name" value="LexA/Signal_pep-like_sf"/>
</dbReference>
<evidence type="ECO:0000313" key="16">
    <source>
        <dbReference type="EMBL" id="SEH41200.1"/>
    </source>
</evidence>
<evidence type="ECO:0000256" key="1">
    <source>
        <dbReference type="ARBA" id="ARBA00007484"/>
    </source>
</evidence>
<keyword evidence="4 12" id="KW-0227">DNA damage</keyword>
<evidence type="ECO:0000256" key="4">
    <source>
        <dbReference type="ARBA" id="ARBA00022763"/>
    </source>
</evidence>
<dbReference type="InterPro" id="IPR039418">
    <property type="entry name" value="LexA-like"/>
</dbReference>
<evidence type="ECO:0000256" key="10">
    <source>
        <dbReference type="ARBA" id="ARBA00023204"/>
    </source>
</evidence>
<evidence type="ECO:0000256" key="12">
    <source>
        <dbReference type="HAMAP-Rule" id="MF_00015"/>
    </source>
</evidence>
<keyword evidence="10 12" id="KW-0234">DNA repair</keyword>
<feature type="site" description="Cleavage; by autolysis" evidence="12">
    <location>
        <begin position="81"/>
        <end position="82"/>
    </location>
</feature>
<dbReference type="Gene3D" id="2.10.109.10">
    <property type="entry name" value="Umud Fragment, subunit A"/>
    <property type="match status" value="1"/>
</dbReference>
<evidence type="ECO:0000256" key="8">
    <source>
        <dbReference type="ARBA" id="ARBA00023125"/>
    </source>
</evidence>
<evidence type="ECO:0000259" key="14">
    <source>
        <dbReference type="Pfam" id="PF00717"/>
    </source>
</evidence>
<dbReference type="SUPFAM" id="SSF51306">
    <property type="entry name" value="LexA/Signal peptidase"/>
    <property type="match status" value="1"/>
</dbReference>
<dbReference type="GO" id="GO:0003677">
    <property type="term" value="F:DNA binding"/>
    <property type="evidence" value="ECO:0007669"/>
    <property type="project" value="UniProtKB-UniRule"/>
</dbReference>